<dbReference type="AlphaFoldDB" id="A0A8J3R1W8"/>
<sequence length="62" mass="6466">MPDKRAIHQAKSKGRRKTAGGSGRGAAIVTGPDTDGTVIDRSMKQDNVASAGTGRMKKNNGR</sequence>
<organism evidence="2 3">
    <name type="scientific">Rugosimonospora africana</name>
    <dbReference type="NCBI Taxonomy" id="556532"/>
    <lineage>
        <taxon>Bacteria</taxon>
        <taxon>Bacillati</taxon>
        <taxon>Actinomycetota</taxon>
        <taxon>Actinomycetes</taxon>
        <taxon>Micromonosporales</taxon>
        <taxon>Micromonosporaceae</taxon>
        <taxon>Rugosimonospora</taxon>
    </lineage>
</organism>
<feature type="region of interest" description="Disordered" evidence="1">
    <location>
        <begin position="1"/>
        <end position="62"/>
    </location>
</feature>
<evidence type="ECO:0000256" key="1">
    <source>
        <dbReference type="SAM" id="MobiDB-lite"/>
    </source>
</evidence>
<accession>A0A8J3R1W8</accession>
<reference evidence="2" key="1">
    <citation type="submission" date="2021-01" db="EMBL/GenBank/DDBJ databases">
        <title>Whole genome shotgun sequence of Rugosimonospora africana NBRC 104875.</title>
        <authorList>
            <person name="Komaki H."/>
            <person name="Tamura T."/>
        </authorList>
    </citation>
    <scope>NUCLEOTIDE SEQUENCE</scope>
    <source>
        <strain evidence="2">NBRC 104875</strain>
    </source>
</reference>
<dbReference type="EMBL" id="BONZ01000070">
    <property type="protein sequence ID" value="GIH18696.1"/>
    <property type="molecule type" value="Genomic_DNA"/>
</dbReference>
<proteinExistence type="predicted"/>
<dbReference type="RefSeq" id="WP_203922194.1">
    <property type="nucleotide sequence ID" value="NZ_BONZ01000070.1"/>
</dbReference>
<protein>
    <submittedName>
        <fullName evidence="2">Uncharacterized protein</fullName>
    </submittedName>
</protein>
<keyword evidence="3" id="KW-1185">Reference proteome</keyword>
<feature type="compositionally biased region" description="Basic residues" evidence="1">
    <location>
        <begin position="7"/>
        <end position="18"/>
    </location>
</feature>
<gene>
    <name evidence="2" type="ORF">Raf01_68680</name>
</gene>
<name>A0A8J3R1W8_9ACTN</name>
<evidence type="ECO:0000313" key="2">
    <source>
        <dbReference type="EMBL" id="GIH18696.1"/>
    </source>
</evidence>
<comment type="caution">
    <text evidence="2">The sequence shown here is derived from an EMBL/GenBank/DDBJ whole genome shotgun (WGS) entry which is preliminary data.</text>
</comment>
<dbReference type="Proteomes" id="UP000642748">
    <property type="component" value="Unassembled WGS sequence"/>
</dbReference>
<evidence type="ECO:0000313" key="3">
    <source>
        <dbReference type="Proteomes" id="UP000642748"/>
    </source>
</evidence>